<dbReference type="PANTHER" id="PTHR47851">
    <property type="entry name" value="OS06G0588700 PROTEIN-RELATED"/>
    <property type="match status" value="1"/>
</dbReference>
<keyword evidence="2" id="KW-1185">Reference proteome</keyword>
<dbReference type="AlphaFoldDB" id="A0AAP0SDN5"/>
<dbReference type="Proteomes" id="UP001415857">
    <property type="component" value="Unassembled WGS sequence"/>
</dbReference>
<accession>A0AAP0SDN5</accession>
<gene>
    <name evidence="1" type="ORF">L1049_020846</name>
</gene>
<dbReference type="PANTHER" id="PTHR47851:SF5">
    <property type="entry name" value="MYB_SANT-LIKE DOMAIN-CONTAINING PROTEIN"/>
    <property type="match status" value="1"/>
</dbReference>
<name>A0AAP0SDN5_LIQFO</name>
<evidence type="ECO:0000313" key="2">
    <source>
        <dbReference type="Proteomes" id="UP001415857"/>
    </source>
</evidence>
<protein>
    <submittedName>
        <fullName evidence="1">Uncharacterized protein</fullName>
    </submittedName>
</protein>
<sequence>MFTYFRSKFEKFPKLKVAYELRKTVKDTATGARAWEPTSGKIPPLYGGYNVAADDAASGNGVNSEGGDLEEVSTKNISTNVIRICNRKRVNECNNKQEKRGKKLPAAEMLSRQLDRLLNAIESISPAPLRDLPGCSIQEVLDIMTAIPECPPRSELFMLGTHLFLKQENREIFVASGDYETRLEWLKRELKEKQASNMVYGWMWATCLGPFSSFGRVLWMTRVVWLLV</sequence>
<dbReference type="EMBL" id="JBBPBK010000001">
    <property type="protein sequence ID" value="KAK9292865.1"/>
    <property type="molecule type" value="Genomic_DNA"/>
</dbReference>
<reference evidence="1 2" key="1">
    <citation type="journal article" date="2024" name="Plant J.">
        <title>Genome sequences and population genomics reveal climatic adaptation and genomic divergence between two closely related sweetgum species.</title>
        <authorList>
            <person name="Xu W.Q."/>
            <person name="Ren C.Q."/>
            <person name="Zhang X.Y."/>
            <person name="Comes H.P."/>
            <person name="Liu X.H."/>
            <person name="Li Y.G."/>
            <person name="Kettle C.J."/>
            <person name="Jalonen R."/>
            <person name="Gaisberger H."/>
            <person name="Ma Y.Z."/>
            <person name="Qiu Y.X."/>
        </authorList>
    </citation>
    <scope>NUCLEOTIDE SEQUENCE [LARGE SCALE GENOMIC DNA]</scope>
    <source>
        <strain evidence="1">Hangzhou</strain>
    </source>
</reference>
<proteinExistence type="predicted"/>
<comment type="caution">
    <text evidence="1">The sequence shown here is derived from an EMBL/GenBank/DDBJ whole genome shotgun (WGS) entry which is preliminary data.</text>
</comment>
<organism evidence="1 2">
    <name type="scientific">Liquidambar formosana</name>
    <name type="common">Formosan gum</name>
    <dbReference type="NCBI Taxonomy" id="63359"/>
    <lineage>
        <taxon>Eukaryota</taxon>
        <taxon>Viridiplantae</taxon>
        <taxon>Streptophyta</taxon>
        <taxon>Embryophyta</taxon>
        <taxon>Tracheophyta</taxon>
        <taxon>Spermatophyta</taxon>
        <taxon>Magnoliopsida</taxon>
        <taxon>eudicotyledons</taxon>
        <taxon>Gunneridae</taxon>
        <taxon>Pentapetalae</taxon>
        <taxon>Saxifragales</taxon>
        <taxon>Altingiaceae</taxon>
        <taxon>Liquidambar</taxon>
    </lineage>
</organism>
<evidence type="ECO:0000313" key="1">
    <source>
        <dbReference type="EMBL" id="KAK9292865.1"/>
    </source>
</evidence>